<evidence type="ECO:0000259" key="4">
    <source>
        <dbReference type="Pfam" id="PF20511"/>
    </source>
</evidence>
<dbReference type="Pfam" id="PF00480">
    <property type="entry name" value="ROK"/>
    <property type="match status" value="1"/>
</dbReference>
<organism evidence="6 7">
    <name type="scientific">Candidatus Blautia stercoripullorum</name>
    <dbReference type="NCBI Taxonomy" id="2838502"/>
    <lineage>
        <taxon>Bacteria</taxon>
        <taxon>Bacillati</taxon>
        <taxon>Bacillota</taxon>
        <taxon>Clostridia</taxon>
        <taxon>Lachnospirales</taxon>
        <taxon>Lachnospiraceae</taxon>
        <taxon>Blautia</taxon>
    </lineage>
</organism>
<dbReference type="EMBL" id="DWUX01000007">
    <property type="protein sequence ID" value="HJD38483.1"/>
    <property type="molecule type" value="Genomic_DNA"/>
</dbReference>
<dbReference type="Gene3D" id="2.60.120.10">
    <property type="entry name" value="Jelly Rolls"/>
    <property type="match status" value="2"/>
</dbReference>
<evidence type="ECO:0000313" key="6">
    <source>
        <dbReference type="EMBL" id="HJD38483.1"/>
    </source>
</evidence>
<dbReference type="InterPro" id="IPR043129">
    <property type="entry name" value="ATPase_NBD"/>
</dbReference>
<proteinExistence type="inferred from homology"/>
<feature type="domain" description="Phosphomannose isomerase type I catalytic" evidence="4">
    <location>
        <begin position="4"/>
        <end position="106"/>
    </location>
</feature>
<dbReference type="GO" id="GO:0004476">
    <property type="term" value="F:mannose-6-phosphate isomerase activity"/>
    <property type="evidence" value="ECO:0007669"/>
    <property type="project" value="InterPro"/>
</dbReference>
<dbReference type="AlphaFoldDB" id="A0A9D2R8I4"/>
<evidence type="ECO:0000256" key="3">
    <source>
        <dbReference type="ARBA" id="ARBA00030762"/>
    </source>
</evidence>
<comment type="caution">
    <text evidence="6">The sequence shown here is derived from an EMBL/GenBank/DDBJ whole genome shotgun (WGS) entry which is preliminary data.</text>
</comment>
<dbReference type="InterPro" id="IPR000600">
    <property type="entry name" value="ROK"/>
</dbReference>
<gene>
    <name evidence="6" type="ORF">H9913_00520</name>
</gene>
<dbReference type="Proteomes" id="UP000823850">
    <property type="component" value="Unassembled WGS sequence"/>
</dbReference>
<dbReference type="InterPro" id="IPR014710">
    <property type="entry name" value="RmlC-like_jellyroll"/>
</dbReference>
<dbReference type="PANTHER" id="PTHR18964">
    <property type="entry name" value="ROK (REPRESSOR, ORF, KINASE) FAMILY"/>
    <property type="match status" value="1"/>
</dbReference>
<dbReference type="SUPFAM" id="SSF53067">
    <property type="entry name" value="Actin-like ATPase domain"/>
    <property type="match status" value="1"/>
</dbReference>
<dbReference type="CDD" id="cd07010">
    <property type="entry name" value="cupin_PMI_type_I_N_bac"/>
    <property type="match status" value="1"/>
</dbReference>
<dbReference type="InterPro" id="IPR046457">
    <property type="entry name" value="PMI_typeI_cat"/>
</dbReference>
<evidence type="ECO:0000256" key="2">
    <source>
        <dbReference type="ARBA" id="ARBA00029741"/>
    </source>
</evidence>
<dbReference type="Pfam" id="PF20511">
    <property type="entry name" value="PMI_typeI_cat"/>
    <property type="match status" value="1"/>
</dbReference>
<dbReference type="Pfam" id="PF21621">
    <property type="entry name" value="MPI_cupin_dom"/>
    <property type="match status" value="1"/>
</dbReference>
<reference evidence="6" key="2">
    <citation type="submission" date="2021-04" db="EMBL/GenBank/DDBJ databases">
        <authorList>
            <person name="Gilroy R."/>
        </authorList>
    </citation>
    <scope>NUCLEOTIDE SEQUENCE</scope>
    <source>
        <strain evidence="6">ChiW19-6364</strain>
    </source>
</reference>
<dbReference type="Gene3D" id="3.30.420.40">
    <property type="match status" value="2"/>
</dbReference>
<sequence length="625" mass="67637">MSVYKLKPSCKDYLWGGRRLADEYGKEYDGDVLAETWELSCHPDGPSTIVNGPYAGKTLEQYIEAAGKEVLGTNCRRFRDFPILIKFIDAKQNLSIQVHPDNRYALKNEGQYGKTEMWYVMDAEKDAFLYYGFKTEISKEEFARRIQEDTLLEVLNAVPVQKGDVLFIESGTIHAIGAGILIAEIQQNSNVTYRVYDYGRVGKDGKKRDLHIEKALAVTNRVPLIKSKSSYPHVADCDYFTVDKLNLDGRMMRRMEGFVSEESFVSILILDGEGTVSCGGQDEASDDDTQVSYKKGDSLFLPAGSGAYVIEGSCDALLTTIREKAAPVRIGIDIGGTDTKIGLVDVHQKLIDSVCIPTAAERPVQEVIRTIGETALALLEKNGIAMDQCVGAGIGVPGTVDRKNGVVRYSNNIRWEEVPLAQEIGKYLPIPVEIANDADCAALGEAVAGAGKDCSDVVMLTLGTGVGGGIILDGEIYEGRGIGGSELGHMVIVENGEPCTCGRRGCLEAYASATALKRDARRASGRDLEPEEIFAMAEQGDAVMKTVVDAYIRRLGLGIVNIVNIFRPQLVLLGGGISRQGETLLAPLREIVKKECFGGEKGDVPEIEAAVLGNDAGMIGAAGLL</sequence>
<comment type="similarity">
    <text evidence="1">Belongs to the ROK (NagC/XylR) family.</text>
</comment>
<name>A0A9D2R8I4_9FIRM</name>
<dbReference type="InterPro" id="IPR049071">
    <property type="entry name" value="MPI_cupin_dom"/>
</dbReference>
<reference evidence="6" key="1">
    <citation type="journal article" date="2021" name="PeerJ">
        <title>Extensive microbial diversity within the chicken gut microbiome revealed by metagenomics and culture.</title>
        <authorList>
            <person name="Gilroy R."/>
            <person name="Ravi A."/>
            <person name="Getino M."/>
            <person name="Pursley I."/>
            <person name="Horton D.L."/>
            <person name="Alikhan N.F."/>
            <person name="Baker D."/>
            <person name="Gharbi K."/>
            <person name="Hall N."/>
            <person name="Watson M."/>
            <person name="Adriaenssens E.M."/>
            <person name="Foster-Nyarko E."/>
            <person name="Jarju S."/>
            <person name="Secka A."/>
            <person name="Antonio M."/>
            <person name="Oren A."/>
            <person name="Chaudhuri R.R."/>
            <person name="La Ragione R."/>
            <person name="Hildebrand F."/>
            <person name="Pallen M.J."/>
        </authorList>
    </citation>
    <scope>NUCLEOTIDE SEQUENCE</scope>
    <source>
        <strain evidence="6">ChiW19-6364</strain>
    </source>
</reference>
<feature type="domain" description="Mannose-6-phosphate isomerase cupin" evidence="5">
    <location>
        <begin position="234"/>
        <end position="317"/>
    </location>
</feature>
<dbReference type="SUPFAM" id="SSF51182">
    <property type="entry name" value="RmlC-like cupins"/>
    <property type="match status" value="1"/>
</dbReference>
<evidence type="ECO:0000256" key="1">
    <source>
        <dbReference type="ARBA" id="ARBA00006479"/>
    </source>
</evidence>
<protein>
    <recommendedName>
        <fullName evidence="2">Phosphohexomutase</fullName>
    </recommendedName>
    <alternativeName>
        <fullName evidence="3">Phosphomannose isomerase</fullName>
    </alternativeName>
</protein>
<accession>A0A9D2R8I4</accession>
<dbReference type="InterPro" id="IPR011051">
    <property type="entry name" value="RmlC_Cupin_sf"/>
</dbReference>
<evidence type="ECO:0000313" key="7">
    <source>
        <dbReference type="Proteomes" id="UP000823850"/>
    </source>
</evidence>
<dbReference type="GO" id="GO:0008270">
    <property type="term" value="F:zinc ion binding"/>
    <property type="evidence" value="ECO:0007669"/>
    <property type="project" value="InterPro"/>
</dbReference>
<evidence type="ECO:0000259" key="5">
    <source>
        <dbReference type="Pfam" id="PF21621"/>
    </source>
</evidence>
<dbReference type="PANTHER" id="PTHR18964:SF149">
    <property type="entry name" value="BIFUNCTIONAL UDP-N-ACETYLGLUCOSAMINE 2-EPIMERASE_N-ACETYLMANNOSAMINE KINASE"/>
    <property type="match status" value="1"/>
</dbReference>